<sequence length="166" mass="18558">MGFSFRNGTDATLFISFGYFNLLCRPTTFVKTGWYRVDPGQTRQVWSGFVGGQTFYYYAEDAFGRRWAGQFFTQVPSTPYRWCWDTGCSTCRTVGFRGIRLGLLVANFTLTLTAIRSASKSTGPVALPSRGISSLRKIPTGMPGKKQVGRPLLGGRTSNRLWLPKK</sequence>
<evidence type="ECO:0000313" key="1">
    <source>
        <dbReference type="EMBL" id="MDU0200749.1"/>
    </source>
</evidence>
<name>A0ABU3R8Z4_9BACL</name>
<accession>A0ABU3R8Z4</accession>
<proteinExistence type="predicted"/>
<dbReference type="InterPro" id="IPR009380">
    <property type="entry name" value="DUF1036"/>
</dbReference>
<dbReference type="Pfam" id="PF06282">
    <property type="entry name" value="DUF1036"/>
    <property type="match status" value="1"/>
</dbReference>
<dbReference type="Proteomes" id="UP001260980">
    <property type="component" value="Unassembled WGS sequence"/>
</dbReference>
<dbReference type="EMBL" id="JAWCUD010000001">
    <property type="protein sequence ID" value="MDU0200749.1"/>
    <property type="molecule type" value="Genomic_DNA"/>
</dbReference>
<keyword evidence="2" id="KW-1185">Reference proteome</keyword>
<organism evidence="1 2">
    <name type="scientific">Paenibacillus violae</name>
    <dbReference type="NCBI Taxonomy" id="3077234"/>
    <lineage>
        <taxon>Bacteria</taxon>
        <taxon>Bacillati</taxon>
        <taxon>Bacillota</taxon>
        <taxon>Bacilli</taxon>
        <taxon>Bacillales</taxon>
        <taxon>Paenibacillaceae</taxon>
        <taxon>Paenibacillus</taxon>
    </lineage>
</organism>
<comment type="caution">
    <text evidence="1">The sequence shown here is derived from an EMBL/GenBank/DDBJ whole genome shotgun (WGS) entry which is preliminary data.</text>
</comment>
<dbReference type="RefSeq" id="WP_315950220.1">
    <property type="nucleotide sequence ID" value="NZ_JAWCUD010000001.1"/>
</dbReference>
<evidence type="ECO:0000313" key="2">
    <source>
        <dbReference type="Proteomes" id="UP001260980"/>
    </source>
</evidence>
<reference evidence="1 2" key="1">
    <citation type="submission" date="2023-10" db="EMBL/GenBank/DDBJ databases">
        <title>Paenibacillus strain PFR10 Genome sequencing and assembly.</title>
        <authorList>
            <person name="Kim I."/>
        </authorList>
    </citation>
    <scope>NUCLEOTIDE SEQUENCE [LARGE SCALE GENOMIC DNA]</scope>
    <source>
        <strain evidence="1 2">PFR10</strain>
    </source>
</reference>
<protein>
    <submittedName>
        <fullName evidence="1">DUF1036 domain-containing protein</fullName>
    </submittedName>
</protein>
<gene>
    <name evidence="1" type="ORF">RQP52_06575</name>
</gene>